<dbReference type="InterPro" id="IPR025737">
    <property type="entry name" value="FApF"/>
</dbReference>
<feature type="signal peptide" evidence="1">
    <location>
        <begin position="1"/>
        <end position="29"/>
    </location>
</feature>
<keyword evidence="1" id="KW-0732">Signal</keyword>
<protein>
    <recommendedName>
        <fullName evidence="4">Phenol degradation protein meta</fullName>
    </recommendedName>
</protein>
<name>A0A191YVX2_9PSED</name>
<dbReference type="Pfam" id="PF13557">
    <property type="entry name" value="Phenol_MetA_deg"/>
    <property type="match status" value="1"/>
</dbReference>
<organism evidence="2 3">
    <name type="scientific">Pseudomonas silesiensis</name>
    <dbReference type="NCBI Taxonomy" id="1853130"/>
    <lineage>
        <taxon>Bacteria</taxon>
        <taxon>Pseudomonadati</taxon>
        <taxon>Pseudomonadota</taxon>
        <taxon>Gammaproteobacteria</taxon>
        <taxon>Pseudomonadales</taxon>
        <taxon>Pseudomonadaceae</taxon>
        <taxon>Pseudomonas</taxon>
    </lineage>
</organism>
<reference evidence="2 3" key="1">
    <citation type="journal article" date="2018" name="Syst. Appl. Microbiol.">
        <title>Pseudomonas silesiensis sp. nov. strain A3T isolated from a biological pesticide sewage treatment plant and analysis of the complete genome sequence.</title>
        <authorList>
            <person name="Kaminski M.A."/>
            <person name="Furmanczyk E.M."/>
            <person name="Sobczak A."/>
            <person name="Dziembowski A."/>
            <person name="Lipinski L."/>
        </authorList>
    </citation>
    <scope>NUCLEOTIDE SEQUENCE [LARGE SCALE GENOMIC DNA]</scope>
    <source>
        <strain evidence="2 3">A3</strain>
    </source>
</reference>
<dbReference type="KEGG" id="psil:PMA3_18615"/>
<sequence>MWMKPKLCVVRLVRFASASLIIVTPGAGAEDLEPRSYANTPVGINFLLMGYSDLHGNVTANPSVPLEDAKLNIKTVVFAFARSLDVWGRSGKFDIIVPEAKLRGSALFAGEPRERNVTGLIDPRFRFSVNLYGAPALSLAEFPSYQQDVIIGTSLAITAPLGQYDASRLINLGNNRWSFKPELGISKRLGPVTLELSGAGTFYTDNDEFLGGHTFSQDPIYQVQGHLIYAFSNGVWAALDATWFAGGSTSIDGVGNHDSQENTRYGFTLTLPLNRNHSLKLSASEGGHTRTGSEYDAIGIVWQYRFGGGL</sequence>
<accession>A0A191YVX2</accession>
<dbReference type="AlphaFoldDB" id="A0A191YVX2"/>
<keyword evidence="3" id="KW-1185">Reference proteome</keyword>
<dbReference type="STRING" id="1853130.PMA3_18615"/>
<dbReference type="Proteomes" id="UP000078354">
    <property type="component" value="Chromosome"/>
</dbReference>
<evidence type="ECO:0000313" key="2">
    <source>
        <dbReference type="EMBL" id="ANJ57052.1"/>
    </source>
</evidence>
<feature type="chain" id="PRO_5008250036" description="Phenol degradation protein meta" evidence="1">
    <location>
        <begin position="30"/>
        <end position="310"/>
    </location>
</feature>
<proteinExistence type="predicted"/>
<dbReference type="OrthoDB" id="191143at2"/>
<gene>
    <name evidence="2" type="ORF">PMA3_18615</name>
</gene>
<evidence type="ECO:0000313" key="3">
    <source>
        <dbReference type="Proteomes" id="UP000078354"/>
    </source>
</evidence>
<dbReference type="EMBL" id="CP014870">
    <property type="protein sequence ID" value="ANJ57052.1"/>
    <property type="molecule type" value="Genomic_DNA"/>
</dbReference>
<evidence type="ECO:0008006" key="4">
    <source>
        <dbReference type="Google" id="ProtNLM"/>
    </source>
</evidence>
<evidence type="ECO:0000256" key="1">
    <source>
        <dbReference type="SAM" id="SignalP"/>
    </source>
</evidence>